<accession>A0ACC2F7S9</accession>
<protein>
    <submittedName>
        <fullName evidence="1">Uncharacterized protein</fullName>
    </submittedName>
</protein>
<sequence>MRIDSSQDVEDHELKSFSGTGPADHEDEFSIEEYAAINTMLDQINSCLDDLEERNDSLNGKLHDLLESNRQARQEFKVQLSCAMPSGEEAPPDKDSADIIEEKSEEDQA</sequence>
<gene>
    <name evidence="1" type="ORF">DPEC_G00337300</name>
</gene>
<proteinExistence type="predicted"/>
<name>A0ACC2F7S9_DALPE</name>
<dbReference type="Proteomes" id="UP001157502">
    <property type="component" value="Chromosome 33"/>
</dbReference>
<organism evidence="1 2">
    <name type="scientific">Dallia pectoralis</name>
    <name type="common">Alaska blackfish</name>
    <dbReference type="NCBI Taxonomy" id="75939"/>
    <lineage>
        <taxon>Eukaryota</taxon>
        <taxon>Metazoa</taxon>
        <taxon>Chordata</taxon>
        <taxon>Craniata</taxon>
        <taxon>Vertebrata</taxon>
        <taxon>Euteleostomi</taxon>
        <taxon>Actinopterygii</taxon>
        <taxon>Neopterygii</taxon>
        <taxon>Teleostei</taxon>
        <taxon>Protacanthopterygii</taxon>
        <taxon>Esociformes</taxon>
        <taxon>Umbridae</taxon>
        <taxon>Dallia</taxon>
    </lineage>
</organism>
<comment type="caution">
    <text evidence="1">The sequence shown here is derived from an EMBL/GenBank/DDBJ whole genome shotgun (WGS) entry which is preliminary data.</text>
</comment>
<dbReference type="EMBL" id="CM055760">
    <property type="protein sequence ID" value="KAJ7987300.1"/>
    <property type="molecule type" value="Genomic_DNA"/>
</dbReference>
<evidence type="ECO:0000313" key="2">
    <source>
        <dbReference type="Proteomes" id="UP001157502"/>
    </source>
</evidence>
<reference evidence="1" key="1">
    <citation type="submission" date="2021-05" db="EMBL/GenBank/DDBJ databases">
        <authorList>
            <person name="Pan Q."/>
            <person name="Jouanno E."/>
            <person name="Zahm M."/>
            <person name="Klopp C."/>
            <person name="Cabau C."/>
            <person name="Louis A."/>
            <person name="Berthelot C."/>
            <person name="Parey E."/>
            <person name="Roest Crollius H."/>
            <person name="Montfort J."/>
            <person name="Robinson-Rechavi M."/>
            <person name="Bouchez O."/>
            <person name="Lampietro C."/>
            <person name="Lopez Roques C."/>
            <person name="Donnadieu C."/>
            <person name="Postlethwait J."/>
            <person name="Bobe J."/>
            <person name="Dillon D."/>
            <person name="Chandos A."/>
            <person name="von Hippel F."/>
            <person name="Guiguen Y."/>
        </authorList>
    </citation>
    <scope>NUCLEOTIDE SEQUENCE</scope>
    <source>
        <strain evidence="1">YG-Jan2019</strain>
    </source>
</reference>
<keyword evidence="2" id="KW-1185">Reference proteome</keyword>
<evidence type="ECO:0000313" key="1">
    <source>
        <dbReference type="EMBL" id="KAJ7987300.1"/>
    </source>
</evidence>